<gene>
    <name evidence="1" type="ORF">AF332_20740</name>
</gene>
<evidence type="ECO:0000313" key="1">
    <source>
        <dbReference type="EMBL" id="KON88975.1"/>
    </source>
</evidence>
<organism evidence="1 2">
    <name type="scientific">Sporosarcina globispora</name>
    <name type="common">Bacillus globisporus</name>
    <dbReference type="NCBI Taxonomy" id="1459"/>
    <lineage>
        <taxon>Bacteria</taxon>
        <taxon>Bacillati</taxon>
        <taxon>Bacillota</taxon>
        <taxon>Bacilli</taxon>
        <taxon>Bacillales</taxon>
        <taxon>Caryophanaceae</taxon>
        <taxon>Sporosarcina</taxon>
    </lineage>
</organism>
<evidence type="ECO:0000313" key="2">
    <source>
        <dbReference type="Proteomes" id="UP000037109"/>
    </source>
</evidence>
<dbReference type="AlphaFoldDB" id="A0A0M0GGE9"/>
<dbReference type="Proteomes" id="UP000037109">
    <property type="component" value="Unassembled WGS sequence"/>
</dbReference>
<proteinExistence type="predicted"/>
<accession>A0A0M0GGE9</accession>
<dbReference type="EMBL" id="LGUF01000007">
    <property type="protein sequence ID" value="KON88975.1"/>
    <property type="molecule type" value="Genomic_DNA"/>
</dbReference>
<comment type="caution">
    <text evidence="1">The sequence shown here is derived from an EMBL/GenBank/DDBJ whole genome shotgun (WGS) entry which is preliminary data.</text>
</comment>
<protein>
    <submittedName>
        <fullName evidence="1">Uncharacterized protein</fullName>
    </submittedName>
</protein>
<name>A0A0M0GGE9_SPOGL</name>
<keyword evidence="2" id="KW-1185">Reference proteome</keyword>
<reference evidence="2" key="1">
    <citation type="submission" date="2015-07" db="EMBL/GenBank/DDBJ databases">
        <title>Fjat-10036 dsm4.</title>
        <authorList>
            <person name="Liu B."/>
            <person name="Wang J."/>
            <person name="Zhu Y."/>
            <person name="Liu G."/>
            <person name="Chen Q."/>
            <person name="Chen Z."/>
            <person name="Lan J."/>
            <person name="Che J."/>
            <person name="Ge C."/>
            <person name="Shi H."/>
            <person name="Pan Z."/>
            <person name="Liu X."/>
        </authorList>
    </citation>
    <scope>NUCLEOTIDE SEQUENCE [LARGE SCALE GENOMIC DNA]</scope>
    <source>
        <strain evidence="2">DSM 4</strain>
    </source>
</reference>
<sequence length="60" mass="6841">MFLFLRKNSEGMNLLKILQFLSEFEMTLSGGFAVYALLCMGFVTIVGFTQFLGWVLEKLP</sequence>
<dbReference type="STRING" id="1459.AF332_20740"/>